<sequence length="612" mass="65327">MPESSATSKPTKNLVANIETSTEVKKTSAAAEKTTEKKTTAAETKQTTAAAKTSGFQNADTTTTKAATSTHAAASTHSSSSTTVSSKVASSSVLPIIVSTPSSSLATTTSASALPTSTTADSSSSGSPSVAGPVVGSIAGIAVVGAIAFFFIRRRNKNKKTRATHAFSQFLNEAPPHHGTGNVRDSMWGMPAKADEKDVNNGYAISPPPPLPEKAYNPDFGSPPPMSPPTAYSAYDPQQHVNPNAAAYGGPSPQAEYGNVSPSHMDHNAAIAGAAVAGAAVGGAIAHQHHQQQYPNEVNGDMPLSDPYKQPSPQSPQQQQAADLGEQQQNAYYQQQSPQQQHPDLAGQQNAYYQQSPQQQHIDVNGQQNAYYSPPQEFQQQPGVGYNQPYPGYQQGYQQEAQQYYDPNAQQYGYSAQPYSQYNSMYIGAEHSYFQDDPEYANNYPAVAAATAFGQPSHNAPEQQQHSYEMMPQPSLTQPPTADQAESVPTTSQPEPSRDVQTPNSITAPNSVTPAPTLLTNDIGQSTPSTEHYVDHTTPAEQQPSQSEPANPYVLDVPIEYNNDPARETLYGLSEHYQYGGDDKDDGQELSSGHQTTQPPPPHPPAHKGDLM</sequence>
<evidence type="ECO:0000256" key="1">
    <source>
        <dbReference type="SAM" id="MobiDB-lite"/>
    </source>
</evidence>
<name>A0AAD5EE98_UMBRA</name>
<proteinExistence type="predicted"/>
<dbReference type="GeneID" id="75912237"/>
<feature type="compositionally biased region" description="Polar residues" evidence="1">
    <location>
        <begin position="455"/>
        <end position="467"/>
    </location>
</feature>
<feature type="region of interest" description="Disordered" evidence="1">
    <location>
        <begin position="455"/>
        <end position="612"/>
    </location>
</feature>
<feature type="compositionally biased region" description="Low complexity" evidence="1">
    <location>
        <begin position="41"/>
        <end position="53"/>
    </location>
</feature>
<keyword evidence="2" id="KW-1133">Transmembrane helix</keyword>
<keyword evidence="2" id="KW-0812">Transmembrane</keyword>
<feature type="compositionally biased region" description="Polar residues" evidence="1">
    <location>
        <begin position="539"/>
        <end position="549"/>
    </location>
</feature>
<dbReference type="EMBL" id="MU620901">
    <property type="protein sequence ID" value="KAI8582291.1"/>
    <property type="molecule type" value="Genomic_DNA"/>
</dbReference>
<feature type="region of interest" description="Disordered" evidence="1">
    <location>
        <begin position="286"/>
        <end position="346"/>
    </location>
</feature>
<dbReference type="AlphaFoldDB" id="A0AAD5EE98"/>
<feature type="compositionally biased region" description="Low complexity" evidence="1">
    <location>
        <begin position="61"/>
        <end position="85"/>
    </location>
</feature>
<reference evidence="3" key="2">
    <citation type="journal article" date="2022" name="Proc. Natl. Acad. Sci. U.S.A.">
        <title>Diploid-dominant life cycles characterize the early evolution of Fungi.</title>
        <authorList>
            <person name="Amses K.R."/>
            <person name="Simmons D.R."/>
            <person name="Longcore J.E."/>
            <person name="Mondo S.J."/>
            <person name="Seto K."/>
            <person name="Jeronimo G.H."/>
            <person name="Bonds A.E."/>
            <person name="Quandt C.A."/>
            <person name="Davis W.J."/>
            <person name="Chang Y."/>
            <person name="Federici B.A."/>
            <person name="Kuo A."/>
            <person name="LaButti K."/>
            <person name="Pangilinan J."/>
            <person name="Andreopoulos W."/>
            <person name="Tritt A."/>
            <person name="Riley R."/>
            <person name="Hundley H."/>
            <person name="Johnson J."/>
            <person name="Lipzen A."/>
            <person name="Barry K."/>
            <person name="Lang B.F."/>
            <person name="Cuomo C.A."/>
            <person name="Buchler N.E."/>
            <person name="Grigoriev I.V."/>
            <person name="Spatafora J.W."/>
            <person name="Stajich J.E."/>
            <person name="James T.Y."/>
        </authorList>
    </citation>
    <scope>NUCLEOTIDE SEQUENCE</scope>
    <source>
        <strain evidence="3">AG</strain>
    </source>
</reference>
<keyword evidence="2" id="KW-0472">Membrane</keyword>
<feature type="compositionally biased region" description="Low complexity" evidence="1">
    <location>
        <begin position="311"/>
        <end position="341"/>
    </location>
</feature>
<feature type="region of interest" description="Disordered" evidence="1">
    <location>
        <begin position="198"/>
        <end position="264"/>
    </location>
</feature>
<accession>A0AAD5EE98</accession>
<reference evidence="3" key="1">
    <citation type="submission" date="2021-06" db="EMBL/GenBank/DDBJ databases">
        <authorList>
            <consortium name="DOE Joint Genome Institute"/>
            <person name="Mondo S.J."/>
            <person name="Amses K.R."/>
            <person name="Simmons D.R."/>
            <person name="Longcore J.E."/>
            <person name="Seto K."/>
            <person name="Alves G.H."/>
            <person name="Bonds A.E."/>
            <person name="Quandt C.A."/>
            <person name="Davis W.J."/>
            <person name="Chang Y."/>
            <person name="Letcher P.M."/>
            <person name="Powell M.J."/>
            <person name="Kuo A."/>
            <person name="Labutti K."/>
            <person name="Pangilinan J."/>
            <person name="Andreopoulos W."/>
            <person name="Tritt A."/>
            <person name="Riley R."/>
            <person name="Hundley H."/>
            <person name="Johnson J."/>
            <person name="Lipzen A."/>
            <person name="Barry K."/>
            <person name="Berbee M.L."/>
            <person name="Buchler N.E."/>
            <person name="Grigoriev I.V."/>
            <person name="Spatafora J.W."/>
            <person name="Stajich J.E."/>
            <person name="James T.Y."/>
        </authorList>
    </citation>
    <scope>NUCLEOTIDE SEQUENCE</scope>
    <source>
        <strain evidence="3">AG</strain>
    </source>
</reference>
<dbReference type="RefSeq" id="XP_051447295.1">
    <property type="nucleotide sequence ID" value="XM_051586889.1"/>
</dbReference>
<dbReference type="CDD" id="cd12087">
    <property type="entry name" value="TM_EGFR-like"/>
    <property type="match status" value="1"/>
</dbReference>
<feature type="compositionally biased region" description="Polar residues" evidence="1">
    <location>
        <begin position="487"/>
        <end position="530"/>
    </location>
</feature>
<evidence type="ECO:0000313" key="3">
    <source>
        <dbReference type="EMBL" id="KAI8582291.1"/>
    </source>
</evidence>
<keyword evidence="4" id="KW-1185">Reference proteome</keyword>
<evidence type="ECO:0000313" key="4">
    <source>
        <dbReference type="Proteomes" id="UP001206595"/>
    </source>
</evidence>
<organism evidence="3 4">
    <name type="scientific">Umbelopsis ramanniana AG</name>
    <dbReference type="NCBI Taxonomy" id="1314678"/>
    <lineage>
        <taxon>Eukaryota</taxon>
        <taxon>Fungi</taxon>
        <taxon>Fungi incertae sedis</taxon>
        <taxon>Mucoromycota</taxon>
        <taxon>Mucoromycotina</taxon>
        <taxon>Umbelopsidomycetes</taxon>
        <taxon>Umbelopsidales</taxon>
        <taxon>Umbelopsidaceae</taxon>
        <taxon>Umbelopsis</taxon>
    </lineage>
</organism>
<feature type="compositionally biased region" description="Low complexity" evidence="1">
    <location>
        <begin position="379"/>
        <end position="393"/>
    </location>
</feature>
<feature type="region of interest" description="Disordered" evidence="1">
    <location>
        <begin position="369"/>
        <end position="393"/>
    </location>
</feature>
<evidence type="ECO:0000256" key="2">
    <source>
        <dbReference type="SAM" id="Phobius"/>
    </source>
</evidence>
<feature type="compositionally biased region" description="Polar residues" evidence="1">
    <location>
        <begin position="1"/>
        <end position="11"/>
    </location>
</feature>
<feature type="region of interest" description="Disordered" evidence="1">
    <location>
        <begin position="1"/>
        <end position="85"/>
    </location>
</feature>
<dbReference type="Proteomes" id="UP001206595">
    <property type="component" value="Unassembled WGS sequence"/>
</dbReference>
<gene>
    <name evidence="3" type="ORF">K450DRAFT_228266</name>
</gene>
<feature type="transmembrane region" description="Helical" evidence="2">
    <location>
        <begin position="130"/>
        <end position="152"/>
    </location>
</feature>
<comment type="caution">
    <text evidence="3">The sequence shown here is derived from an EMBL/GenBank/DDBJ whole genome shotgun (WGS) entry which is preliminary data.</text>
</comment>
<protein>
    <submittedName>
        <fullName evidence="3">Uncharacterized protein</fullName>
    </submittedName>
</protein>